<name>A0AAX4KBP6_9TREE</name>
<organism evidence="1 2">
    <name type="scientific">Kwoniella europaea PYCC6329</name>
    <dbReference type="NCBI Taxonomy" id="1423913"/>
    <lineage>
        <taxon>Eukaryota</taxon>
        <taxon>Fungi</taxon>
        <taxon>Dikarya</taxon>
        <taxon>Basidiomycota</taxon>
        <taxon>Agaricomycotina</taxon>
        <taxon>Tremellomycetes</taxon>
        <taxon>Tremellales</taxon>
        <taxon>Cryptococcaceae</taxon>
        <taxon>Kwoniella</taxon>
    </lineage>
</organism>
<evidence type="ECO:0000313" key="2">
    <source>
        <dbReference type="Proteomes" id="UP001358614"/>
    </source>
</evidence>
<dbReference type="KEGG" id="ker:91099893"/>
<dbReference type="EMBL" id="CP144089">
    <property type="protein sequence ID" value="WWD03045.1"/>
    <property type="molecule type" value="Genomic_DNA"/>
</dbReference>
<dbReference type="GeneID" id="91099893"/>
<dbReference type="Proteomes" id="UP001358614">
    <property type="component" value="Chromosome 1"/>
</dbReference>
<evidence type="ECO:0000313" key="1">
    <source>
        <dbReference type="EMBL" id="WWD03045.1"/>
    </source>
</evidence>
<protein>
    <submittedName>
        <fullName evidence="1">Uncharacterized protein</fullName>
    </submittedName>
</protein>
<sequence>MIVKAAKDFYKLGAKVVEKVSIHEHTLGPDLSLVDLILGESNGRRGLAMNDLTEKLLPLKGDKVDRMF</sequence>
<dbReference type="RefSeq" id="XP_066081012.1">
    <property type="nucleotide sequence ID" value="XM_066224915.1"/>
</dbReference>
<reference evidence="1 2" key="1">
    <citation type="submission" date="2024-01" db="EMBL/GenBank/DDBJ databases">
        <title>Comparative genomics of Cryptococcus and Kwoniella reveals pathogenesis evolution and contrasting modes of karyotype evolution via chromosome fusion or intercentromeric recombination.</title>
        <authorList>
            <person name="Coelho M.A."/>
            <person name="David-Palma M."/>
            <person name="Shea T."/>
            <person name="Bowers K."/>
            <person name="McGinley-Smith S."/>
            <person name="Mohammad A.W."/>
            <person name="Gnirke A."/>
            <person name="Yurkov A.M."/>
            <person name="Nowrousian M."/>
            <person name="Sun S."/>
            <person name="Cuomo C.A."/>
            <person name="Heitman J."/>
        </authorList>
    </citation>
    <scope>NUCLEOTIDE SEQUENCE [LARGE SCALE GENOMIC DNA]</scope>
    <source>
        <strain evidence="1 2">PYCC6329</strain>
    </source>
</reference>
<gene>
    <name evidence="1" type="ORF">V865_001089</name>
</gene>
<dbReference type="AlphaFoldDB" id="A0AAX4KBP6"/>
<keyword evidence="2" id="KW-1185">Reference proteome</keyword>
<accession>A0AAX4KBP6</accession>
<proteinExistence type="predicted"/>